<name>A0ABT9BVP1_9PSED</name>
<keyword evidence="3" id="KW-1185">Reference proteome</keyword>
<dbReference type="GO" id="GO:0005524">
    <property type="term" value="F:ATP binding"/>
    <property type="evidence" value="ECO:0007669"/>
    <property type="project" value="UniProtKB-KW"/>
</dbReference>
<evidence type="ECO:0000259" key="1">
    <source>
        <dbReference type="Pfam" id="PF09848"/>
    </source>
</evidence>
<dbReference type="EMBL" id="JAUQOP010000006">
    <property type="protein sequence ID" value="MDO7896613.1"/>
    <property type="molecule type" value="Genomic_DNA"/>
</dbReference>
<evidence type="ECO:0000313" key="2">
    <source>
        <dbReference type="EMBL" id="MDO7896613.1"/>
    </source>
</evidence>
<reference evidence="2 3" key="1">
    <citation type="submission" date="2023-07" db="EMBL/GenBank/DDBJ databases">
        <title>Identification of four novel Pseudomonas species associated with bacterial leaf spot of cucurbits.</title>
        <authorList>
            <person name="Fullem K.R."/>
        </authorList>
    </citation>
    <scope>NUCLEOTIDE SEQUENCE [LARGE SCALE GENOMIC DNA]</scope>
    <source>
        <strain evidence="2 3">K18</strain>
    </source>
</reference>
<proteinExistence type="predicted"/>
<organism evidence="2 3">
    <name type="scientific">Pseudomonas citrulli</name>
    <dbReference type="NCBI Taxonomy" id="3064347"/>
    <lineage>
        <taxon>Bacteria</taxon>
        <taxon>Pseudomonadati</taxon>
        <taxon>Pseudomonadota</taxon>
        <taxon>Gammaproteobacteria</taxon>
        <taxon>Pseudomonadales</taxon>
        <taxon>Pseudomonadaceae</taxon>
        <taxon>Pseudomonas</taxon>
    </lineage>
</organism>
<evidence type="ECO:0000313" key="3">
    <source>
        <dbReference type="Proteomes" id="UP001228019"/>
    </source>
</evidence>
<keyword evidence="2" id="KW-0067">ATP-binding</keyword>
<dbReference type="InterPro" id="IPR027417">
    <property type="entry name" value="P-loop_NTPase"/>
</dbReference>
<protein>
    <submittedName>
        <fullName evidence="2">ATP-binding protein</fullName>
    </submittedName>
</protein>
<dbReference type="RefSeq" id="WP_304552874.1">
    <property type="nucleotide sequence ID" value="NZ_JAUQOP010000006.1"/>
</dbReference>
<sequence>MRSINILSLTQASISLAVESFSEFLKFHGIAIKKAEIEDLKALVKVLYAATDNIGIFDTFYVGYKISQIGKEFDLLRFGTKDIINIELKKTCTEIKIKNQLHRNKYYLNYLKRQVYSFTFVSDVETLYFIASDGSLEEIEPSFLTGLLTSQTIDRTEVIDNLFTPSDYLVSPFNSTHKFLNGEYFLTHQQEDIKNQIIQSLDLARAATFTSVTGSAGTGKTLLIYDIAKELMANKKKSLIIHCGQLNDGQIELNNHGWKIIPINNYANIELSTYSLIIIDEAQRIYPKQLKDITDKIIAFGGKCIFSYDKVQTLASWEEARNIDKQINSIQAISTYKLSEKIRTNKEIAAVIKMLFNNKRQLNLSSIFNIELNYFKNLDDAKNYLGTLSEAQWEIIKFTPSQYNNEHHEKYSESAKKTSHQVIGQEFDNVAVMIDQYFSYNAGGDLVYRGRAYYDPTKMLFQNITRTRKKLNLVILDNEELLNRCVSILQ</sequence>
<accession>A0ABT9BVP1</accession>
<feature type="domain" description="Schlafen group 3-like DNA/RNA helicase" evidence="1">
    <location>
        <begin position="212"/>
        <end position="389"/>
    </location>
</feature>
<dbReference type="CDD" id="cd00009">
    <property type="entry name" value="AAA"/>
    <property type="match status" value="1"/>
</dbReference>
<gene>
    <name evidence="2" type="ORF">Q6A48_06875</name>
</gene>
<dbReference type="Gene3D" id="3.40.50.300">
    <property type="entry name" value="P-loop containing nucleotide triphosphate hydrolases"/>
    <property type="match status" value="1"/>
</dbReference>
<dbReference type="SUPFAM" id="SSF52540">
    <property type="entry name" value="P-loop containing nucleoside triphosphate hydrolases"/>
    <property type="match status" value="1"/>
</dbReference>
<dbReference type="InterPro" id="IPR018647">
    <property type="entry name" value="SLFN_3-like_DNA/RNA_helicase"/>
</dbReference>
<dbReference type="Pfam" id="PF09848">
    <property type="entry name" value="SLFN-g3_helicase"/>
    <property type="match status" value="1"/>
</dbReference>
<comment type="caution">
    <text evidence="2">The sequence shown here is derived from an EMBL/GenBank/DDBJ whole genome shotgun (WGS) entry which is preliminary data.</text>
</comment>
<keyword evidence="2" id="KW-0547">Nucleotide-binding</keyword>
<dbReference type="Proteomes" id="UP001228019">
    <property type="component" value="Unassembled WGS sequence"/>
</dbReference>